<feature type="domain" description="Cytochrome b561 bacterial/Ni-hydrogenase" evidence="14">
    <location>
        <begin position="10"/>
        <end position="193"/>
    </location>
</feature>
<dbReference type="GO" id="GO:0046872">
    <property type="term" value="F:metal ion binding"/>
    <property type="evidence" value="ECO:0007669"/>
    <property type="project" value="UniProtKB-KW"/>
</dbReference>
<evidence type="ECO:0000256" key="12">
    <source>
        <dbReference type="ARBA" id="ARBA00037975"/>
    </source>
</evidence>
<evidence type="ECO:0000313" key="17">
    <source>
        <dbReference type="Proteomes" id="UP000294395"/>
    </source>
</evidence>
<evidence type="ECO:0000256" key="9">
    <source>
        <dbReference type="ARBA" id="ARBA00022989"/>
    </source>
</evidence>
<reference evidence="16 17" key="1">
    <citation type="submission" date="2019-03" db="EMBL/GenBank/DDBJ databases">
        <title>Complete genome sequence of two outbreak-associated Acinetobacter haemolyticus strains.</title>
        <authorList>
            <person name="Bai L."/>
            <person name="Zhang S.-C."/>
            <person name="Deng Y."/>
            <person name="Song C.-C."/>
            <person name="Kang G.-B."/>
            <person name="Dong Y."/>
            <person name="Wang Y."/>
            <person name="Gao F."/>
            <person name="Huang H."/>
        </authorList>
    </citation>
    <scope>NUCLEOTIDE SEQUENCE [LARGE SCALE GENOMIC DNA]</scope>
    <source>
        <strain evidence="16 17">TJR01</strain>
    </source>
</reference>
<gene>
    <name evidence="16" type="ORF">AHTJR_08880</name>
    <name evidence="15" type="ORF">J5N55_01860</name>
</gene>
<dbReference type="Proteomes" id="UP000670925">
    <property type="component" value="Unassembled WGS sequence"/>
</dbReference>
<comment type="similarity">
    <text evidence="12">Belongs to the cytochrome b561 family.</text>
</comment>
<keyword evidence="5" id="KW-0349">Heme</keyword>
<comment type="cofactor">
    <cofactor evidence="1">
        <name>heme b</name>
        <dbReference type="ChEBI" id="CHEBI:60344"/>
    </cofactor>
</comment>
<feature type="transmembrane region" description="Helical" evidence="13">
    <location>
        <begin position="91"/>
        <end position="111"/>
    </location>
</feature>
<evidence type="ECO:0000256" key="5">
    <source>
        <dbReference type="ARBA" id="ARBA00022617"/>
    </source>
</evidence>
<dbReference type="InterPro" id="IPR052168">
    <property type="entry name" value="Cytochrome_b561_oxidase"/>
</dbReference>
<evidence type="ECO:0000256" key="1">
    <source>
        <dbReference type="ARBA" id="ARBA00001970"/>
    </source>
</evidence>
<dbReference type="PANTHER" id="PTHR30529:SF7">
    <property type="entry name" value="CYTOCHROME B561 BACTERIAL_NI-HYDROGENASE DOMAIN-CONTAINING PROTEIN"/>
    <property type="match status" value="1"/>
</dbReference>
<evidence type="ECO:0000256" key="8">
    <source>
        <dbReference type="ARBA" id="ARBA00022982"/>
    </source>
</evidence>
<comment type="subcellular location">
    <subcellularLocation>
        <location evidence="2">Cell membrane</location>
        <topology evidence="2">Multi-pass membrane protein</topology>
    </subcellularLocation>
</comment>
<dbReference type="RefSeq" id="WP_004638885.1">
    <property type="nucleotide sequence ID" value="NZ_BBSE01000085.1"/>
</dbReference>
<evidence type="ECO:0000256" key="2">
    <source>
        <dbReference type="ARBA" id="ARBA00004651"/>
    </source>
</evidence>
<keyword evidence="11 13" id="KW-0472">Membrane</keyword>
<evidence type="ECO:0000256" key="10">
    <source>
        <dbReference type="ARBA" id="ARBA00023004"/>
    </source>
</evidence>
<dbReference type="GeneID" id="56329403"/>
<dbReference type="SUPFAM" id="SSF81342">
    <property type="entry name" value="Transmembrane di-heme cytochromes"/>
    <property type="match status" value="1"/>
</dbReference>
<keyword evidence="8" id="KW-0249">Electron transport</keyword>
<evidence type="ECO:0000256" key="11">
    <source>
        <dbReference type="ARBA" id="ARBA00023136"/>
    </source>
</evidence>
<evidence type="ECO:0000256" key="6">
    <source>
        <dbReference type="ARBA" id="ARBA00022692"/>
    </source>
</evidence>
<dbReference type="Proteomes" id="UP000294395">
    <property type="component" value="Chromosome"/>
</dbReference>
<evidence type="ECO:0000256" key="7">
    <source>
        <dbReference type="ARBA" id="ARBA00022723"/>
    </source>
</evidence>
<dbReference type="GO" id="GO:0022904">
    <property type="term" value="P:respiratory electron transport chain"/>
    <property type="evidence" value="ECO:0007669"/>
    <property type="project" value="InterPro"/>
</dbReference>
<sequence length="195" mass="22425">MPLHNTSTDYGTIAKWFHWGTALLFLAAYCSVYYRHWFTERGTPENFTALQLHLSVGISIGVIIILRIIWRLKNQQPKLEPASKLSHLAAHAGHFALYSIMIITPLTGYLGTGVDTEYFFLFNIPKFEDTYIFQNWIHNGLGISFEAFEKPIDFIHKEILGKWLVWILIAGHAGAALYHHYVKKDRTLIKMTSSK</sequence>
<keyword evidence="10" id="KW-0408">Iron</keyword>
<evidence type="ECO:0000256" key="13">
    <source>
        <dbReference type="SAM" id="Phobius"/>
    </source>
</evidence>
<name>A0A2K8PXL3_ACIHA</name>
<dbReference type="GO" id="GO:0020037">
    <property type="term" value="F:heme binding"/>
    <property type="evidence" value="ECO:0007669"/>
    <property type="project" value="TreeGrafter"/>
</dbReference>
<evidence type="ECO:0000256" key="3">
    <source>
        <dbReference type="ARBA" id="ARBA00022448"/>
    </source>
</evidence>
<dbReference type="PANTHER" id="PTHR30529">
    <property type="entry name" value="CYTOCHROME B561"/>
    <property type="match status" value="1"/>
</dbReference>
<keyword evidence="9 13" id="KW-1133">Transmembrane helix</keyword>
<dbReference type="EMBL" id="CP038009">
    <property type="protein sequence ID" value="QBQ16387.1"/>
    <property type="molecule type" value="Genomic_DNA"/>
</dbReference>
<protein>
    <submittedName>
        <fullName evidence="16">Cytochrome b</fullName>
    </submittedName>
</protein>
<accession>A0A2K8PXL3</accession>
<evidence type="ECO:0000256" key="4">
    <source>
        <dbReference type="ARBA" id="ARBA00022475"/>
    </source>
</evidence>
<organism evidence="16 17">
    <name type="scientific">Acinetobacter haemolyticus</name>
    <dbReference type="NCBI Taxonomy" id="29430"/>
    <lineage>
        <taxon>Bacteria</taxon>
        <taxon>Pseudomonadati</taxon>
        <taxon>Pseudomonadota</taxon>
        <taxon>Gammaproteobacteria</taxon>
        <taxon>Moraxellales</taxon>
        <taxon>Moraxellaceae</taxon>
        <taxon>Acinetobacter</taxon>
    </lineage>
</organism>
<evidence type="ECO:0000313" key="16">
    <source>
        <dbReference type="EMBL" id="QBQ16387.1"/>
    </source>
</evidence>
<proteinExistence type="inferred from homology"/>
<keyword evidence="7" id="KW-0479">Metal-binding</keyword>
<keyword evidence="6 13" id="KW-0812">Transmembrane</keyword>
<dbReference type="GO" id="GO:0005886">
    <property type="term" value="C:plasma membrane"/>
    <property type="evidence" value="ECO:0007669"/>
    <property type="project" value="UniProtKB-SubCell"/>
</dbReference>
<dbReference type="AlphaFoldDB" id="A0A2K8PXL3"/>
<feature type="transmembrane region" description="Helical" evidence="13">
    <location>
        <begin position="50"/>
        <end position="70"/>
    </location>
</feature>
<reference evidence="15" key="2">
    <citation type="submission" date="2021-03" db="EMBL/GenBank/DDBJ databases">
        <title>Acinetobacter spp. whole-genome sequenced from Terengganu.</title>
        <authorList>
            <person name="Mohd Rani F."/>
        </authorList>
    </citation>
    <scope>NUCLEOTIDE SEQUENCE</scope>
    <source>
        <strain evidence="15">AC1502</strain>
    </source>
</reference>
<keyword evidence="4" id="KW-1003">Cell membrane</keyword>
<feature type="transmembrane region" description="Helical" evidence="13">
    <location>
        <begin position="16"/>
        <end position="38"/>
    </location>
</feature>
<feature type="transmembrane region" description="Helical" evidence="13">
    <location>
        <begin position="163"/>
        <end position="181"/>
    </location>
</feature>
<evidence type="ECO:0000313" key="15">
    <source>
        <dbReference type="EMBL" id="MBO3656838.1"/>
    </source>
</evidence>
<evidence type="ECO:0000259" key="14">
    <source>
        <dbReference type="Pfam" id="PF01292"/>
    </source>
</evidence>
<dbReference type="InterPro" id="IPR016174">
    <property type="entry name" value="Di-haem_cyt_TM"/>
</dbReference>
<keyword evidence="3" id="KW-0813">Transport</keyword>
<dbReference type="EMBL" id="JAGFOT010000001">
    <property type="protein sequence ID" value="MBO3656838.1"/>
    <property type="molecule type" value="Genomic_DNA"/>
</dbReference>
<dbReference type="InterPro" id="IPR011577">
    <property type="entry name" value="Cyt_b561_bac/Ni-Hgenase"/>
</dbReference>
<dbReference type="GO" id="GO:0009055">
    <property type="term" value="F:electron transfer activity"/>
    <property type="evidence" value="ECO:0007669"/>
    <property type="project" value="InterPro"/>
</dbReference>
<dbReference type="Pfam" id="PF01292">
    <property type="entry name" value="Ni_hydr_CYTB"/>
    <property type="match status" value="1"/>
</dbReference>